<keyword evidence="7" id="KW-1185">Reference proteome</keyword>
<dbReference type="Pfam" id="PF03466">
    <property type="entry name" value="LysR_substrate"/>
    <property type="match status" value="1"/>
</dbReference>
<feature type="domain" description="HTH lysR-type" evidence="5">
    <location>
        <begin position="1"/>
        <end position="60"/>
    </location>
</feature>
<evidence type="ECO:0000259" key="5">
    <source>
        <dbReference type="PROSITE" id="PS50931"/>
    </source>
</evidence>
<comment type="similarity">
    <text evidence="1">Belongs to the LysR transcriptional regulatory family.</text>
</comment>
<dbReference type="SUPFAM" id="SSF46785">
    <property type="entry name" value="Winged helix' DNA-binding domain"/>
    <property type="match status" value="1"/>
</dbReference>
<dbReference type="SUPFAM" id="SSF53850">
    <property type="entry name" value="Periplasmic binding protein-like II"/>
    <property type="match status" value="1"/>
</dbReference>
<protein>
    <submittedName>
        <fullName evidence="6">LysR family transcriptional regulator</fullName>
    </submittedName>
</protein>
<proteinExistence type="inferred from homology"/>
<reference evidence="6 7" key="1">
    <citation type="submission" date="2020-08" db="EMBL/GenBank/DDBJ databases">
        <title>A Genomic Blueprint of the Chicken Gut Microbiome.</title>
        <authorList>
            <person name="Gilroy R."/>
            <person name="Ravi A."/>
            <person name="Getino M."/>
            <person name="Pursley I."/>
            <person name="Horton D.L."/>
            <person name="Alikhan N.-F."/>
            <person name="Baker D."/>
            <person name="Gharbi K."/>
            <person name="Hall N."/>
            <person name="Watson M."/>
            <person name="Adriaenssens E.M."/>
            <person name="Foster-Nyarko E."/>
            <person name="Jarju S."/>
            <person name="Secka A."/>
            <person name="Antonio M."/>
            <person name="Oren A."/>
            <person name="Chaudhuri R."/>
            <person name="La Ragione R.M."/>
            <person name="Hildebrand F."/>
            <person name="Pallen M.J."/>
        </authorList>
    </citation>
    <scope>NUCLEOTIDE SEQUENCE [LARGE SCALE GENOMIC DNA]</scope>
    <source>
        <strain evidence="6 7">Sa2BVA9</strain>
    </source>
</reference>
<dbReference type="InterPro" id="IPR036388">
    <property type="entry name" value="WH-like_DNA-bd_sf"/>
</dbReference>
<name>A0ABR8SYV8_9BACL</name>
<keyword evidence="3" id="KW-0238">DNA-binding</keyword>
<dbReference type="CDD" id="cd05466">
    <property type="entry name" value="PBP2_LTTR_substrate"/>
    <property type="match status" value="1"/>
</dbReference>
<gene>
    <name evidence="6" type="ORF">H9647_11500</name>
</gene>
<dbReference type="RefSeq" id="WP_191799987.1">
    <property type="nucleotide sequence ID" value="NZ_JACSQL010000004.1"/>
</dbReference>
<keyword evidence="4" id="KW-0804">Transcription</keyword>
<keyword evidence="2" id="KW-0805">Transcription regulation</keyword>
<dbReference type="Gene3D" id="3.40.190.290">
    <property type="match status" value="1"/>
</dbReference>
<dbReference type="PANTHER" id="PTHR30126">
    <property type="entry name" value="HTH-TYPE TRANSCRIPTIONAL REGULATOR"/>
    <property type="match status" value="1"/>
</dbReference>
<dbReference type="PANTHER" id="PTHR30126:SF40">
    <property type="entry name" value="HTH-TYPE TRANSCRIPTIONAL REGULATOR GLTR"/>
    <property type="match status" value="1"/>
</dbReference>
<dbReference type="InterPro" id="IPR000847">
    <property type="entry name" value="LysR_HTH_N"/>
</dbReference>
<sequence length="294" mass="32692">MNVNVIKFQILVLIDRYNKVTDVARELQMKQPTVSFHMKSLEKDMGVPIYSAQQGRMMLTDAGRAILPHAKQILALTDTVKRTVQQFSSLGQGDVLIHTDSLAAENVLPEVMSHFASEYPGITVRSSLIGDSSGEENAEDSFLLARTEKQPLPQEPESSDYVLLQQDQLVLVSAKNHPLLMSDSVKPSDLSQILFVDYESHGLLGKYTEQFTERTNIHLWKRVSAATPQAALRTVSLGNAFTFLPASMLSSTSANIISMPIPGLEENDTRLCTYLYRRKNLSPAASAFWNFITS</sequence>
<dbReference type="Proteomes" id="UP000608071">
    <property type="component" value="Unassembled WGS sequence"/>
</dbReference>
<evidence type="ECO:0000256" key="2">
    <source>
        <dbReference type="ARBA" id="ARBA00023015"/>
    </source>
</evidence>
<organism evidence="6 7">
    <name type="scientific">Paenibacillus gallinarum</name>
    <dbReference type="NCBI Taxonomy" id="2762232"/>
    <lineage>
        <taxon>Bacteria</taxon>
        <taxon>Bacillati</taxon>
        <taxon>Bacillota</taxon>
        <taxon>Bacilli</taxon>
        <taxon>Bacillales</taxon>
        <taxon>Paenibacillaceae</taxon>
        <taxon>Paenibacillus</taxon>
    </lineage>
</organism>
<evidence type="ECO:0000313" key="6">
    <source>
        <dbReference type="EMBL" id="MBD7968688.1"/>
    </source>
</evidence>
<accession>A0ABR8SYV8</accession>
<dbReference type="EMBL" id="JACSQL010000004">
    <property type="protein sequence ID" value="MBD7968688.1"/>
    <property type="molecule type" value="Genomic_DNA"/>
</dbReference>
<dbReference type="Gene3D" id="1.10.10.10">
    <property type="entry name" value="Winged helix-like DNA-binding domain superfamily/Winged helix DNA-binding domain"/>
    <property type="match status" value="1"/>
</dbReference>
<evidence type="ECO:0000313" key="7">
    <source>
        <dbReference type="Proteomes" id="UP000608071"/>
    </source>
</evidence>
<dbReference type="PROSITE" id="PS50931">
    <property type="entry name" value="HTH_LYSR"/>
    <property type="match status" value="1"/>
</dbReference>
<dbReference type="Pfam" id="PF00126">
    <property type="entry name" value="HTH_1"/>
    <property type="match status" value="1"/>
</dbReference>
<evidence type="ECO:0000256" key="4">
    <source>
        <dbReference type="ARBA" id="ARBA00023163"/>
    </source>
</evidence>
<evidence type="ECO:0000256" key="1">
    <source>
        <dbReference type="ARBA" id="ARBA00009437"/>
    </source>
</evidence>
<comment type="caution">
    <text evidence="6">The sequence shown here is derived from an EMBL/GenBank/DDBJ whole genome shotgun (WGS) entry which is preliminary data.</text>
</comment>
<dbReference type="InterPro" id="IPR005119">
    <property type="entry name" value="LysR_subst-bd"/>
</dbReference>
<dbReference type="InterPro" id="IPR036390">
    <property type="entry name" value="WH_DNA-bd_sf"/>
</dbReference>
<evidence type="ECO:0000256" key="3">
    <source>
        <dbReference type="ARBA" id="ARBA00023125"/>
    </source>
</evidence>